<dbReference type="Proteomes" id="UP001221217">
    <property type="component" value="Unassembled WGS sequence"/>
</dbReference>
<keyword evidence="4 8" id="KW-0547">Nucleotide-binding</keyword>
<dbReference type="GO" id="GO:0004636">
    <property type="term" value="F:phosphoribosyl-ATP diphosphatase activity"/>
    <property type="evidence" value="ECO:0007669"/>
    <property type="project" value="UniProtKB-UniRule"/>
</dbReference>
<evidence type="ECO:0000256" key="8">
    <source>
        <dbReference type="HAMAP-Rule" id="MF_01020"/>
    </source>
</evidence>
<dbReference type="GO" id="GO:0005737">
    <property type="term" value="C:cytoplasm"/>
    <property type="evidence" value="ECO:0007669"/>
    <property type="project" value="UniProtKB-SubCell"/>
</dbReference>
<name>A0AAJ1MLV7_9SPIO</name>
<dbReference type="EC" id="3.6.1.31" evidence="8"/>
<comment type="caution">
    <text evidence="9">The sequence shown here is derived from an EMBL/GenBank/DDBJ whole genome shotgun (WGS) entry which is preliminary data.</text>
</comment>
<accession>A0AAJ1MLV7</accession>
<dbReference type="PANTHER" id="PTHR42945:SF1">
    <property type="entry name" value="HISTIDINE BIOSYNTHESIS BIFUNCTIONAL PROTEIN HIS7"/>
    <property type="match status" value="1"/>
</dbReference>
<dbReference type="EMBL" id="JAQQAL010000011">
    <property type="protein sequence ID" value="MDC7226085.1"/>
    <property type="molecule type" value="Genomic_DNA"/>
</dbReference>
<sequence length="188" mass="20790">MNSKILPYAVVSPDGRILSMLQTNEKGYKKSIENSQIWAVNPETERLLPVEIPGTVCGFSEKEGWYEVVVGDTAKSAQETEGASDRVSAKAPGAVSTDSDAGIIDRLYSVIEKRKIEMPEGSYTTHLFNSGLSKIKKKTGEEAVELLLAENHDEIVYEAADLIYHMLVLLAAADIRPEEIFKELESRE</sequence>
<dbReference type="InterPro" id="IPR021130">
    <property type="entry name" value="PRib-ATP_PPHydrolase-like"/>
</dbReference>
<evidence type="ECO:0000256" key="2">
    <source>
        <dbReference type="ARBA" id="ARBA00005204"/>
    </source>
</evidence>
<evidence type="ECO:0000256" key="4">
    <source>
        <dbReference type="ARBA" id="ARBA00022741"/>
    </source>
</evidence>
<proteinExistence type="inferred from homology"/>
<protein>
    <recommendedName>
        <fullName evidence="8">Phosphoribosyl-ATP pyrophosphatase</fullName>
        <shortName evidence="8">PRA-PH</shortName>
        <ecNumber evidence="8">3.6.1.31</ecNumber>
    </recommendedName>
</protein>
<dbReference type="InterPro" id="IPR008179">
    <property type="entry name" value="HisE"/>
</dbReference>
<reference evidence="9 10" key="1">
    <citation type="submission" date="2022-12" db="EMBL/GenBank/DDBJ databases">
        <title>Metagenome assembled genome from gulf of manar.</title>
        <authorList>
            <person name="Kohli P."/>
            <person name="Pk S."/>
            <person name="Venkata Ramana C."/>
            <person name="Sasikala C."/>
        </authorList>
    </citation>
    <scope>NUCLEOTIDE SEQUENCE [LARGE SCALE GENOMIC DNA]</scope>
    <source>
        <strain evidence="9">JB008</strain>
    </source>
</reference>
<dbReference type="SUPFAM" id="SSF101386">
    <property type="entry name" value="all-alpha NTP pyrophosphatases"/>
    <property type="match status" value="1"/>
</dbReference>
<dbReference type="PANTHER" id="PTHR42945">
    <property type="entry name" value="HISTIDINE BIOSYNTHESIS BIFUNCTIONAL PROTEIN"/>
    <property type="match status" value="1"/>
</dbReference>
<dbReference type="HAMAP" id="MF_01020">
    <property type="entry name" value="HisE"/>
    <property type="match status" value="1"/>
</dbReference>
<dbReference type="GO" id="GO:0000105">
    <property type="term" value="P:L-histidine biosynthetic process"/>
    <property type="evidence" value="ECO:0007669"/>
    <property type="project" value="UniProtKB-UniRule"/>
</dbReference>
<keyword evidence="6 8" id="KW-0067">ATP-binding</keyword>
<dbReference type="CDD" id="cd11534">
    <property type="entry name" value="NTP-PPase_HisIE_like"/>
    <property type="match status" value="1"/>
</dbReference>
<evidence type="ECO:0000256" key="7">
    <source>
        <dbReference type="ARBA" id="ARBA00023102"/>
    </source>
</evidence>
<evidence type="ECO:0000256" key="5">
    <source>
        <dbReference type="ARBA" id="ARBA00022801"/>
    </source>
</evidence>
<evidence type="ECO:0000313" key="9">
    <source>
        <dbReference type="EMBL" id="MDC7226085.1"/>
    </source>
</evidence>
<dbReference type="AlphaFoldDB" id="A0AAJ1MLV7"/>
<evidence type="ECO:0000256" key="6">
    <source>
        <dbReference type="ARBA" id="ARBA00022840"/>
    </source>
</evidence>
<keyword evidence="8" id="KW-0963">Cytoplasm</keyword>
<keyword evidence="5 8" id="KW-0378">Hydrolase</keyword>
<dbReference type="Gene3D" id="1.10.287.1080">
    <property type="entry name" value="MazG-like"/>
    <property type="match status" value="1"/>
</dbReference>
<evidence type="ECO:0000256" key="3">
    <source>
        <dbReference type="ARBA" id="ARBA00022605"/>
    </source>
</evidence>
<organism evidence="9 10">
    <name type="scientific">Candidatus Thalassospirochaeta sargassi</name>
    <dbReference type="NCBI Taxonomy" id="3119039"/>
    <lineage>
        <taxon>Bacteria</taxon>
        <taxon>Pseudomonadati</taxon>
        <taxon>Spirochaetota</taxon>
        <taxon>Spirochaetia</taxon>
        <taxon>Spirochaetales</taxon>
        <taxon>Spirochaetaceae</taxon>
        <taxon>Candidatus Thalassospirochaeta</taxon>
    </lineage>
</organism>
<keyword evidence="7 8" id="KW-0368">Histidine biosynthesis</keyword>
<comment type="pathway">
    <text evidence="2 8">Amino-acid biosynthesis; L-histidine biosynthesis; L-histidine from 5-phospho-alpha-D-ribose 1-diphosphate: step 2/9.</text>
</comment>
<dbReference type="GO" id="GO:0005524">
    <property type="term" value="F:ATP binding"/>
    <property type="evidence" value="ECO:0007669"/>
    <property type="project" value="UniProtKB-KW"/>
</dbReference>
<keyword evidence="3 8" id="KW-0028">Amino-acid biosynthesis</keyword>
<dbReference type="Pfam" id="PF01503">
    <property type="entry name" value="PRA-PH"/>
    <property type="match status" value="1"/>
</dbReference>
<dbReference type="NCBIfam" id="TIGR03188">
    <property type="entry name" value="histidine_hisI"/>
    <property type="match status" value="1"/>
</dbReference>
<evidence type="ECO:0000313" key="10">
    <source>
        <dbReference type="Proteomes" id="UP001221217"/>
    </source>
</evidence>
<evidence type="ECO:0000256" key="1">
    <source>
        <dbReference type="ARBA" id="ARBA00001460"/>
    </source>
</evidence>
<dbReference type="FunFam" id="1.10.287.1080:FF:000002">
    <property type="entry name" value="Histidine biosynthesis bifunctional protein HisIE"/>
    <property type="match status" value="1"/>
</dbReference>
<gene>
    <name evidence="8 9" type="primary">hisE</name>
    <name evidence="9" type="ORF">PQJ61_04900</name>
</gene>
<comment type="similarity">
    <text evidence="8">Belongs to the PRA-PH family.</text>
</comment>
<comment type="subcellular location">
    <subcellularLocation>
        <location evidence="8">Cytoplasm</location>
    </subcellularLocation>
</comment>
<comment type="catalytic activity">
    <reaction evidence="1 8">
        <text>1-(5-phospho-beta-D-ribosyl)-ATP + H2O = 1-(5-phospho-beta-D-ribosyl)-5'-AMP + diphosphate + H(+)</text>
        <dbReference type="Rhea" id="RHEA:22828"/>
        <dbReference type="ChEBI" id="CHEBI:15377"/>
        <dbReference type="ChEBI" id="CHEBI:15378"/>
        <dbReference type="ChEBI" id="CHEBI:33019"/>
        <dbReference type="ChEBI" id="CHEBI:59457"/>
        <dbReference type="ChEBI" id="CHEBI:73183"/>
        <dbReference type="EC" id="3.6.1.31"/>
    </reaction>
</comment>